<comment type="caution">
    <text evidence="3">The sequence shown here is derived from an EMBL/GenBank/DDBJ whole genome shotgun (WGS) entry which is preliminary data.</text>
</comment>
<dbReference type="SUPFAM" id="SSF53448">
    <property type="entry name" value="Nucleotide-diphospho-sugar transferases"/>
    <property type="match status" value="1"/>
</dbReference>
<feature type="domain" description="Glycosyltransferase 2-like" evidence="2">
    <location>
        <begin position="30"/>
        <end position="187"/>
    </location>
</feature>
<accession>A0A926UTK9</accession>
<dbReference type="Gene3D" id="1.25.40.10">
    <property type="entry name" value="Tetratricopeptide repeat domain"/>
    <property type="match status" value="2"/>
</dbReference>
<sequence length="439" mass="49313">MPVTSKKKSKSTHKSLQNGFSRSSELIGLSLCLVVKNEEQHLSQCLNSVKSIADEIILVDTGSSDRTVSIAKSIAKNTAKKHPTKIFHFQWCDDFSKARNFAISKAKGQWILMIDADEVLEQEAIAALQMVIAQDDCLAANILRTESGTNQAPYSYVMRLFRNHPEVRFWGYYHESIDQSITKLQARETHWRLLDIDVPVLHHCGYTAQEIDRKQKYEFAKRLMTKHLDAFPDDIYMHSKLGALYINAATAQTGAEDADHLSLGLQLLQRGLSLTENREDHVLTRFELLFHLGLAYEHGGDSLLAQDAYLQAIALNISDLVKLPAYMNLGGISQEKQQPEAIAYFAKVIEIAPDYAQGHFNYGAALKTAGRFTEAIASYERAIALQPQYAQAYQSLGVALMKIGYFQKAMAAFTNALQIYEQQGNYSALELLREGLREL</sequence>
<keyword evidence="4" id="KW-1185">Reference proteome</keyword>
<dbReference type="InterPro" id="IPR011990">
    <property type="entry name" value="TPR-like_helical_dom_sf"/>
</dbReference>
<dbReference type="Pfam" id="PF13181">
    <property type="entry name" value="TPR_8"/>
    <property type="match status" value="1"/>
</dbReference>
<name>A0A926UTK9_9CYAN</name>
<reference evidence="3" key="1">
    <citation type="journal article" date="2015" name="ISME J.">
        <title>Draft Genome Sequence of Streptomyces incarnatus NRRL8089, which Produces the Nucleoside Antibiotic Sinefungin.</title>
        <authorList>
            <person name="Oshima K."/>
            <person name="Hattori M."/>
            <person name="Shimizu H."/>
            <person name="Fukuda K."/>
            <person name="Nemoto M."/>
            <person name="Inagaki K."/>
            <person name="Tamura T."/>
        </authorList>
    </citation>
    <scope>NUCLEOTIDE SEQUENCE</scope>
    <source>
        <strain evidence="3">FACHB-1277</strain>
    </source>
</reference>
<keyword evidence="1" id="KW-0802">TPR repeat</keyword>
<dbReference type="Pfam" id="PF13414">
    <property type="entry name" value="TPR_11"/>
    <property type="match status" value="1"/>
</dbReference>
<dbReference type="InterPro" id="IPR001173">
    <property type="entry name" value="Glyco_trans_2-like"/>
</dbReference>
<evidence type="ECO:0000313" key="4">
    <source>
        <dbReference type="Proteomes" id="UP000631421"/>
    </source>
</evidence>
<protein>
    <submittedName>
        <fullName evidence="3">Glycosyltransferase</fullName>
    </submittedName>
</protein>
<dbReference type="Gene3D" id="3.90.550.10">
    <property type="entry name" value="Spore Coat Polysaccharide Biosynthesis Protein SpsA, Chain A"/>
    <property type="match status" value="1"/>
</dbReference>
<dbReference type="Proteomes" id="UP000631421">
    <property type="component" value="Unassembled WGS sequence"/>
</dbReference>
<dbReference type="AlphaFoldDB" id="A0A926UTK9"/>
<reference evidence="3" key="2">
    <citation type="submission" date="2020-08" db="EMBL/GenBank/DDBJ databases">
        <authorList>
            <person name="Chen M."/>
            <person name="Teng W."/>
            <person name="Zhao L."/>
            <person name="Hu C."/>
            <person name="Zhou Y."/>
            <person name="Han B."/>
            <person name="Song L."/>
            <person name="Shu W."/>
        </authorList>
    </citation>
    <scope>NUCLEOTIDE SEQUENCE</scope>
    <source>
        <strain evidence="3">FACHB-1277</strain>
    </source>
</reference>
<dbReference type="Pfam" id="PF00535">
    <property type="entry name" value="Glycos_transf_2"/>
    <property type="match status" value="1"/>
</dbReference>
<feature type="repeat" description="TPR" evidence="1">
    <location>
        <begin position="356"/>
        <end position="389"/>
    </location>
</feature>
<dbReference type="PROSITE" id="PS50293">
    <property type="entry name" value="TPR_REGION"/>
    <property type="match status" value="1"/>
</dbReference>
<evidence type="ECO:0000259" key="2">
    <source>
        <dbReference type="Pfam" id="PF00535"/>
    </source>
</evidence>
<dbReference type="EMBL" id="JACJPY010000036">
    <property type="protein sequence ID" value="MBD2150902.1"/>
    <property type="molecule type" value="Genomic_DNA"/>
</dbReference>
<organism evidence="3 4">
    <name type="scientific">Pseudanabaena cinerea FACHB-1277</name>
    <dbReference type="NCBI Taxonomy" id="2949581"/>
    <lineage>
        <taxon>Bacteria</taxon>
        <taxon>Bacillati</taxon>
        <taxon>Cyanobacteriota</taxon>
        <taxon>Cyanophyceae</taxon>
        <taxon>Pseudanabaenales</taxon>
        <taxon>Pseudanabaenaceae</taxon>
        <taxon>Pseudanabaena</taxon>
        <taxon>Pseudanabaena cinerea</taxon>
    </lineage>
</organism>
<dbReference type="InterPro" id="IPR029044">
    <property type="entry name" value="Nucleotide-diphossugar_trans"/>
</dbReference>
<evidence type="ECO:0000313" key="3">
    <source>
        <dbReference type="EMBL" id="MBD2150902.1"/>
    </source>
</evidence>
<dbReference type="CDD" id="cd02511">
    <property type="entry name" value="Beta4Glucosyltransferase"/>
    <property type="match status" value="1"/>
</dbReference>
<evidence type="ECO:0000256" key="1">
    <source>
        <dbReference type="PROSITE-ProRule" id="PRU00339"/>
    </source>
</evidence>
<dbReference type="InterPro" id="IPR019734">
    <property type="entry name" value="TPR_rpt"/>
</dbReference>
<dbReference type="PROSITE" id="PS50005">
    <property type="entry name" value="TPR"/>
    <property type="match status" value="2"/>
</dbReference>
<gene>
    <name evidence="3" type="ORF">H6F44_12340</name>
</gene>
<dbReference type="PANTHER" id="PTHR43630:SF2">
    <property type="entry name" value="GLYCOSYLTRANSFERASE"/>
    <property type="match status" value="1"/>
</dbReference>
<dbReference type="PANTHER" id="PTHR43630">
    <property type="entry name" value="POLY-BETA-1,6-N-ACETYL-D-GLUCOSAMINE SYNTHASE"/>
    <property type="match status" value="1"/>
</dbReference>
<proteinExistence type="predicted"/>
<dbReference type="SUPFAM" id="SSF48452">
    <property type="entry name" value="TPR-like"/>
    <property type="match status" value="1"/>
</dbReference>
<dbReference type="SMART" id="SM00028">
    <property type="entry name" value="TPR"/>
    <property type="match status" value="4"/>
</dbReference>
<feature type="repeat" description="TPR" evidence="1">
    <location>
        <begin position="390"/>
        <end position="423"/>
    </location>
</feature>